<feature type="domain" description="3-hydroxyisobutyrate dehydrogenase-like NAD-binding" evidence="6">
    <location>
        <begin position="163"/>
        <end position="278"/>
    </location>
</feature>
<reference evidence="7 8" key="1">
    <citation type="journal article" date="2014" name="BMC Genomics">
        <title>Complete genome sequence of producer of the glycopeptide antibiotic Aculeximycin Kutzneria albida DSM 43870T, a representative of minor genus of Pseudonocardiaceae.</title>
        <authorList>
            <person name="Rebets Y."/>
            <person name="Tokovenko B."/>
            <person name="Lushchyk I."/>
            <person name="Ruckert C."/>
            <person name="Zaburannyi N."/>
            <person name="Bechthold A."/>
            <person name="Kalinowski J."/>
            <person name="Luzhetskyy A."/>
        </authorList>
    </citation>
    <scope>NUCLEOTIDE SEQUENCE [LARGE SCALE GENOMIC DNA]</scope>
    <source>
        <strain evidence="7">DSM 43870</strain>
    </source>
</reference>
<dbReference type="EC" id="1.1.1.31" evidence="7"/>
<dbReference type="Gene3D" id="1.10.1040.10">
    <property type="entry name" value="N-(1-d-carboxylethyl)-l-norvaline Dehydrogenase, domain 2"/>
    <property type="match status" value="1"/>
</dbReference>
<protein>
    <submittedName>
        <fullName evidence="7">3-hydroxyisobutyrate dehydrogenase</fullName>
        <ecNumber evidence="7">1.1.1.31</ecNumber>
    </submittedName>
</protein>
<dbReference type="SUPFAM" id="SSF51735">
    <property type="entry name" value="NAD(P)-binding Rossmann-fold domains"/>
    <property type="match status" value="1"/>
</dbReference>
<dbReference type="Proteomes" id="UP000019225">
    <property type="component" value="Chromosome"/>
</dbReference>
<organism evidence="7 8">
    <name type="scientific">Kutzneria albida DSM 43870</name>
    <dbReference type="NCBI Taxonomy" id="1449976"/>
    <lineage>
        <taxon>Bacteria</taxon>
        <taxon>Bacillati</taxon>
        <taxon>Actinomycetota</taxon>
        <taxon>Actinomycetes</taxon>
        <taxon>Pseudonocardiales</taxon>
        <taxon>Pseudonocardiaceae</taxon>
        <taxon>Kutzneria</taxon>
    </lineage>
</organism>
<dbReference type="GO" id="GO:0008442">
    <property type="term" value="F:3-hydroxyisobutyrate dehydrogenase activity"/>
    <property type="evidence" value="ECO:0007669"/>
    <property type="project" value="UniProtKB-EC"/>
</dbReference>
<evidence type="ECO:0000256" key="1">
    <source>
        <dbReference type="ARBA" id="ARBA00009080"/>
    </source>
</evidence>
<dbReference type="SUPFAM" id="SSF48179">
    <property type="entry name" value="6-phosphogluconate dehydrogenase C-terminal domain-like"/>
    <property type="match status" value="1"/>
</dbReference>
<dbReference type="InterPro" id="IPR006115">
    <property type="entry name" value="6PGDH_NADP-bd"/>
</dbReference>
<evidence type="ECO:0000313" key="7">
    <source>
        <dbReference type="EMBL" id="AHH94919.1"/>
    </source>
</evidence>
<dbReference type="GO" id="GO:0050661">
    <property type="term" value="F:NADP binding"/>
    <property type="evidence" value="ECO:0007669"/>
    <property type="project" value="InterPro"/>
</dbReference>
<dbReference type="EMBL" id="CP007155">
    <property type="protein sequence ID" value="AHH94919.1"/>
    <property type="molecule type" value="Genomic_DNA"/>
</dbReference>
<dbReference type="OrthoDB" id="3185659at2"/>
<feature type="active site" evidence="4">
    <location>
        <position position="167"/>
    </location>
</feature>
<evidence type="ECO:0000259" key="5">
    <source>
        <dbReference type="Pfam" id="PF03446"/>
    </source>
</evidence>
<accession>W5W9N5</accession>
<dbReference type="RefSeq" id="WP_025355129.1">
    <property type="nucleotide sequence ID" value="NZ_CP007155.1"/>
</dbReference>
<dbReference type="InterPro" id="IPR008927">
    <property type="entry name" value="6-PGluconate_DH-like_C_sf"/>
</dbReference>
<feature type="domain" description="6-phosphogluconate dehydrogenase NADP-binding" evidence="5">
    <location>
        <begin position="5"/>
        <end position="155"/>
    </location>
</feature>
<evidence type="ECO:0000256" key="4">
    <source>
        <dbReference type="PIRSR" id="PIRSR000103-1"/>
    </source>
</evidence>
<comment type="similarity">
    <text evidence="1">Belongs to the HIBADH-related family.</text>
</comment>
<dbReference type="InterPro" id="IPR036291">
    <property type="entry name" value="NAD(P)-bd_dom_sf"/>
</dbReference>
<dbReference type="PANTHER" id="PTHR43580">
    <property type="entry name" value="OXIDOREDUCTASE GLYR1-RELATED"/>
    <property type="match status" value="1"/>
</dbReference>
<dbReference type="PATRIC" id="fig|1449976.3.peg.1549"/>
<keyword evidence="8" id="KW-1185">Reference proteome</keyword>
<dbReference type="STRING" id="1449976.KALB_1547"/>
<dbReference type="InterPro" id="IPR029154">
    <property type="entry name" value="HIBADH-like_NADP-bd"/>
</dbReference>
<dbReference type="AlphaFoldDB" id="W5W9N5"/>
<sequence>MDQTTGFLGLGSMGLPIARNLARAGHRLRVYNRTAAKAEPLREFENVTIAHTPLEVAEPGGVVLSMLADDNAVTQASEGLAEVLGPDGLHISLSTIAPTTATALAAQGCGFLSAPVFGRPDRAESAELIVLSAGEQRHRERARPLLEAIGAAVHELGEDPASANGVKLAGNFLIMSALEAMSEAFAFAEKHGVPRELAAQVLTTTPVLGNAYRGYGAAISSGAYEPAGFALRLGHKDARLVAQAADRLGVPMPIIDLVANRFTAAENKGRGDLDWSALAIEVFESAGLDQADPR</sequence>
<dbReference type="PANTHER" id="PTHR43580:SF2">
    <property type="entry name" value="CYTOKINE-LIKE NUCLEAR FACTOR N-PAC"/>
    <property type="match status" value="1"/>
</dbReference>
<keyword evidence="2 7" id="KW-0560">Oxidoreductase</keyword>
<evidence type="ECO:0000256" key="2">
    <source>
        <dbReference type="ARBA" id="ARBA00023002"/>
    </source>
</evidence>
<name>W5W9N5_9PSEU</name>
<evidence type="ECO:0000259" key="6">
    <source>
        <dbReference type="Pfam" id="PF14833"/>
    </source>
</evidence>
<keyword evidence="3" id="KW-0520">NAD</keyword>
<dbReference type="InterPro" id="IPR013328">
    <property type="entry name" value="6PGD_dom2"/>
</dbReference>
<evidence type="ECO:0000256" key="3">
    <source>
        <dbReference type="ARBA" id="ARBA00023027"/>
    </source>
</evidence>
<gene>
    <name evidence="7" type="ORF">KALB_1547</name>
</gene>
<dbReference type="KEGG" id="kal:KALB_1547"/>
<dbReference type="Pfam" id="PF14833">
    <property type="entry name" value="NAD_binding_11"/>
    <property type="match status" value="1"/>
</dbReference>
<dbReference type="eggNOG" id="COG2084">
    <property type="taxonomic scope" value="Bacteria"/>
</dbReference>
<dbReference type="InterPro" id="IPR015815">
    <property type="entry name" value="HIBADH-related"/>
</dbReference>
<dbReference type="Gene3D" id="3.40.50.720">
    <property type="entry name" value="NAD(P)-binding Rossmann-like Domain"/>
    <property type="match status" value="1"/>
</dbReference>
<dbReference type="Pfam" id="PF03446">
    <property type="entry name" value="NAD_binding_2"/>
    <property type="match status" value="1"/>
</dbReference>
<proteinExistence type="inferred from homology"/>
<dbReference type="InterPro" id="IPR051265">
    <property type="entry name" value="HIBADH-related_NP60_sf"/>
</dbReference>
<dbReference type="GO" id="GO:0051287">
    <property type="term" value="F:NAD binding"/>
    <property type="evidence" value="ECO:0007669"/>
    <property type="project" value="InterPro"/>
</dbReference>
<dbReference type="HOGENOM" id="CLU_035117_0_1_11"/>
<dbReference type="PIRSF" id="PIRSF000103">
    <property type="entry name" value="HIBADH"/>
    <property type="match status" value="1"/>
</dbReference>
<evidence type="ECO:0000313" key="8">
    <source>
        <dbReference type="Proteomes" id="UP000019225"/>
    </source>
</evidence>